<organism evidence="1 2">
    <name type="scientific">Effrenium voratum</name>
    <dbReference type="NCBI Taxonomy" id="2562239"/>
    <lineage>
        <taxon>Eukaryota</taxon>
        <taxon>Sar</taxon>
        <taxon>Alveolata</taxon>
        <taxon>Dinophyceae</taxon>
        <taxon>Suessiales</taxon>
        <taxon>Symbiodiniaceae</taxon>
        <taxon>Effrenium</taxon>
    </lineage>
</organism>
<name>A0AA36I808_9DINO</name>
<dbReference type="EMBL" id="CAUJNA010000935">
    <property type="protein sequence ID" value="CAJ1382704.1"/>
    <property type="molecule type" value="Genomic_DNA"/>
</dbReference>
<accession>A0AA36I808</accession>
<sequence>MAELSRDELGVGKPAAELLLQGWKERRQVEALQKMMLKWFPTGIRIRLNKEFQQPSNQPVFQVVINGQTLVSKKWTNFTSECESGLWPTDRAKIRAQVSRIFEEAVVSAHEFTSEGDFSLAEPKTDNDPIVWVAPTMAFACR</sequence>
<evidence type="ECO:0000313" key="2">
    <source>
        <dbReference type="Proteomes" id="UP001178507"/>
    </source>
</evidence>
<proteinExistence type="predicted"/>
<protein>
    <submittedName>
        <fullName evidence="1">Uncharacterized protein</fullName>
    </submittedName>
</protein>
<gene>
    <name evidence="1" type="ORF">EVOR1521_LOCUS10026</name>
</gene>
<comment type="caution">
    <text evidence="1">The sequence shown here is derived from an EMBL/GenBank/DDBJ whole genome shotgun (WGS) entry which is preliminary data.</text>
</comment>
<keyword evidence="2" id="KW-1185">Reference proteome</keyword>
<evidence type="ECO:0000313" key="1">
    <source>
        <dbReference type="EMBL" id="CAJ1382704.1"/>
    </source>
</evidence>
<reference evidence="1" key="1">
    <citation type="submission" date="2023-08" db="EMBL/GenBank/DDBJ databases">
        <authorList>
            <person name="Chen Y."/>
            <person name="Shah S."/>
            <person name="Dougan E. K."/>
            <person name="Thang M."/>
            <person name="Chan C."/>
        </authorList>
    </citation>
    <scope>NUCLEOTIDE SEQUENCE</scope>
</reference>
<dbReference type="Proteomes" id="UP001178507">
    <property type="component" value="Unassembled WGS sequence"/>
</dbReference>
<dbReference type="AlphaFoldDB" id="A0AA36I808"/>